<proteinExistence type="predicted"/>
<protein>
    <recommendedName>
        <fullName evidence="3">DUF1579 domain-containing protein</fullName>
    </recommendedName>
</protein>
<comment type="caution">
    <text evidence="1">The sequence shown here is derived from an EMBL/GenBank/DDBJ whole genome shotgun (WGS) entry which is preliminary data.</text>
</comment>
<sequence>MKAEPEEAHRWLEQLLGDWQVRTSGVPETGTPWTEHVHSLQGLWVVCEGQGTMPDGKFGLTLMTLGYNPETRRFIGTWVGSMMTHMWIYDGELEPDGLTLSLYSDGPDFDVPGKQARYRDAITLDGQARRLLTTHVRTDDGTWREMMTAEYTRL</sequence>
<name>A0A0L8BUC3_ENSAD</name>
<organism evidence="1 2">
    <name type="scientific">Ensifer adhaerens</name>
    <name type="common">Sinorhizobium morelense</name>
    <dbReference type="NCBI Taxonomy" id="106592"/>
    <lineage>
        <taxon>Bacteria</taxon>
        <taxon>Pseudomonadati</taxon>
        <taxon>Pseudomonadota</taxon>
        <taxon>Alphaproteobacteria</taxon>
        <taxon>Hyphomicrobiales</taxon>
        <taxon>Rhizobiaceae</taxon>
        <taxon>Sinorhizobium/Ensifer group</taxon>
        <taxon>Ensifer</taxon>
    </lineage>
</organism>
<accession>A0A0L8BUC3</accession>
<gene>
    <name evidence="1" type="ORF">AC244_14790</name>
</gene>
<dbReference type="OrthoDB" id="512336at2"/>
<evidence type="ECO:0008006" key="3">
    <source>
        <dbReference type="Google" id="ProtNLM"/>
    </source>
</evidence>
<dbReference type="AlphaFoldDB" id="A0A0L8BUC3"/>
<dbReference type="EMBL" id="LGAP01000008">
    <property type="protein sequence ID" value="KOF18130.1"/>
    <property type="molecule type" value="Genomic_DNA"/>
</dbReference>
<evidence type="ECO:0000313" key="1">
    <source>
        <dbReference type="EMBL" id="KOF18130.1"/>
    </source>
</evidence>
<dbReference type="Proteomes" id="UP000037425">
    <property type="component" value="Unassembled WGS sequence"/>
</dbReference>
<dbReference type="Pfam" id="PF07617">
    <property type="entry name" value="DUF1579"/>
    <property type="match status" value="1"/>
</dbReference>
<evidence type="ECO:0000313" key="2">
    <source>
        <dbReference type="Proteomes" id="UP000037425"/>
    </source>
</evidence>
<dbReference type="RefSeq" id="WP_053249582.1">
    <property type="nucleotide sequence ID" value="NZ_LGAP01000008.1"/>
</dbReference>
<reference evidence="2" key="1">
    <citation type="submission" date="2015-07" db="EMBL/GenBank/DDBJ databases">
        <title>Whole genome sequence of an Ensifer adhaerens strain isolated from a cave pool in the Wind Cave National Park.</title>
        <authorList>
            <person name="Eng W.W.H."/>
            <person name="Gan H.M."/>
            <person name="Barton H.A."/>
            <person name="Savka M.A."/>
        </authorList>
    </citation>
    <scope>NUCLEOTIDE SEQUENCE [LARGE SCALE GENOMIC DNA]</scope>
    <source>
        <strain evidence="2">SD006</strain>
    </source>
</reference>
<dbReference type="InterPro" id="IPR011473">
    <property type="entry name" value="DUF1579"/>
</dbReference>
<dbReference type="PATRIC" id="fig|106592.7.peg.7237"/>